<comment type="caution">
    <text evidence="2">The sequence shown here is derived from an EMBL/GenBank/DDBJ whole genome shotgun (WGS) entry which is preliminary data.</text>
</comment>
<evidence type="ECO:0008006" key="3">
    <source>
        <dbReference type="Google" id="ProtNLM"/>
    </source>
</evidence>
<sequence>MKSKKLSCNKILVLFSIVVVSVLMVGCNGGALPIVNIFSASPSTINQGESSTLTWNVYEADTVTITSIGTVTSSGSTSVSPAVTTVYTLTATNSAGSVTATATVNVGQALSPVHNLTKNTYYYTIQAALNDANSGDTIEVASGTYNESITLPSGKVITLRSVNGASSTFINGVNGSNTVTCNGSLQGTNLQGFTITHKSGASGIGISNNNGTLTITGSTISGNSATTSGGGIRNYKGTLTITGSTISGNSATTSGGGILNDHGTLTITSKIIGDSACSDR</sequence>
<organism evidence="2">
    <name type="scientific">marine sediment metagenome</name>
    <dbReference type="NCBI Taxonomy" id="412755"/>
    <lineage>
        <taxon>unclassified sequences</taxon>
        <taxon>metagenomes</taxon>
        <taxon>ecological metagenomes</taxon>
    </lineage>
</organism>
<keyword evidence="1" id="KW-0472">Membrane</keyword>
<dbReference type="Gene3D" id="2.160.20.10">
    <property type="entry name" value="Single-stranded right-handed beta-helix, Pectin lyase-like"/>
    <property type="match status" value="1"/>
</dbReference>
<reference evidence="2" key="1">
    <citation type="journal article" date="2014" name="Front. Microbiol.">
        <title>High frequency of phylogenetically diverse reductive dehalogenase-homologous genes in deep subseafloor sedimentary metagenomes.</title>
        <authorList>
            <person name="Kawai M."/>
            <person name="Futagami T."/>
            <person name="Toyoda A."/>
            <person name="Takaki Y."/>
            <person name="Nishi S."/>
            <person name="Hori S."/>
            <person name="Arai W."/>
            <person name="Tsubouchi T."/>
            <person name="Morono Y."/>
            <person name="Uchiyama I."/>
            <person name="Ito T."/>
            <person name="Fujiyama A."/>
            <person name="Inagaki F."/>
            <person name="Takami H."/>
        </authorList>
    </citation>
    <scope>NUCLEOTIDE SEQUENCE</scope>
    <source>
        <strain evidence="2">Expedition CK06-06</strain>
    </source>
</reference>
<dbReference type="PROSITE" id="PS51257">
    <property type="entry name" value="PROKAR_LIPOPROTEIN"/>
    <property type="match status" value="1"/>
</dbReference>
<dbReference type="AlphaFoldDB" id="X0ZML8"/>
<keyword evidence="1" id="KW-0812">Transmembrane</keyword>
<protein>
    <recommendedName>
        <fullName evidence="3">Right handed beta helix domain-containing protein</fullName>
    </recommendedName>
</protein>
<name>X0ZML8_9ZZZZ</name>
<accession>X0ZML8</accession>
<dbReference type="InterPro" id="IPR011050">
    <property type="entry name" value="Pectin_lyase_fold/virulence"/>
</dbReference>
<proteinExistence type="predicted"/>
<dbReference type="InterPro" id="IPR012334">
    <property type="entry name" value="Pectin_lyas_fold"/>
</dbReference>
<keyword evidence="1" id="KW-1133">Transmembrane helix</keyword>
<evidence type="ECO:0000256" key="1">
    <source>
        <dbReference type="SAM" id="Phobius"/>
    </source>
</evidence>
<dbReference type="EMBL" id="BART01008230">
    <property type="protein sequence ID" value="GAG70644.1"/>
    <property type="molecule type" value="Genomic_DNA"/>
</dbReference>
<gene>
    <name evidence="2" type="ORF">S01H4_18549</name>
</gene>
<dbReference type="SUPFAM" id="SSF51126">
    <property type="entry name" value="Pectin lyase-like"/>
    <property type="match status" value="1"/>
</dbReference>
<feature type="transmembrane region" description="Helical" evidence="1">
    <location>
        <begin position="12"/>
        <end position="35"/>
    </location>
</feature>
<evidence type="ECO:0000313" key="2">
    <source>
        <dbReference type="EMBL" id="GAG70644.1"/>
    </source>
</evidence>